<feature type="region of interest" description="Disordered" evidence="2">
    <location>
        <begin position="192"/>
        <end position="212"/>
    </location>
</feature>
<comment type="caution">
    <text evidence="4">The sequence shown here is derived from an EMBL/GenBank/DDBJ whole genome shotgun (WGS) entry which is preliminary data.</text>
</comment>
<dbReference type="EMBL" id="JBBCAQ010000033">
    <property type="protein sequence ID" value="KAK7582409.1"/>
    <property type="molecule type" value="Genomic_DNA"/>
</dbReference>
<name>A0AAN9TDF1_9HEMI</name>
<evidence type="ECO:0000256" key="2">
    <source>
        <dbReference type="SAM" id="MobiDB-lite"/>
    </source>
</evidence>
<dbReference type="InterPro" id="IPR052107">
    <property type="entry name" value="HEAT6"/>
</dbReference>
<dbReference type="InterPro" id="IPR011989">
    <property type="entry name" value="ARM-like"/>
</dbReference>
<evidence type="ECO:0000313" key="5">
    <source>
        <dbReference type="Proteomes" id="UP001367676"/>
    </source>
</evidence>
<dbReference type="PANTHER" id="PTHR13366">
    <property type="entry name" value="MALARIA ANTIGEN-RELATED"/>
    <property type="match status" value="1"/>
</dbReference>
<evidence type="ECO:0000256" key="1">
    <source>
        <dbReference type="ARBA" id="ARBA00015263"/>
    </source>
</evidence>
<accession>A0AAN9TDF1</accession>
<sequence>MLLGKCSQVLMKFIQNERLSDSMISFVLDWCLKSVIKAPDIAQTEILAILQYIIVHYGNTCRQNVGEILQTLKNPLESKTKLVCPGEILFLKLKCIRELISLMNYAHFLVVKDILVQTIQTNLSIENALKIKIILAELEILTLISEKNTSWLSENIGIILGVCLCFASYGLSHHTESVPQYMLPTPLLVENQGDKSAGNKSKKKKKQKKNLEQKIQSTPLDDIIVPELNWSQTSESDFSDSEMGRLACLKKSERKIRLNSLSLLLFTVKNINKKELIGYWPSILSGPYSILKTLSADISPRSRVAITAILSILFSSGKLFLAQAQHPTKTTNLPYYSWSHLLADLIESTHKDLCNILSQPQSVGCILSILQCLAIFLSNTPYHRMNNGILKAVIGALNPLLKHADSTVRMAAIKCLTEIVVLECTTEEQISLICYSNCDESSKFERKSWIICYCLGSIKNENLSVSVRAECWVLLGKLIKHHFGNIDCNSYLSEILNLIRRDIEDNNVVLQQKSAKAFELIVIPLNSLDENSDFDLYNVWLSMVQGPLVPMLQSTSGILASAAADCISNISPQFFEKLPERVRIFLMTTLCGCVAHEDHVARSAANIQIIYDVADRIVCAIKDENLNVRSKAAWALGNLSDVLVEGRQTGIPIEEVPLLSVLEHAVATGDDHERVKAYTMRAIGNLLLLFDETYLKIEQFQQLTESAVVTLTKNALNDNNMKMNVFDALSKLIVSCSNFKVRKAAANALSVVTIRKFYGNRIQTILPAILKALENSQNLPEFSEYKHQQNLIDQLCLTLCHFCLLLQPEDITNLPPSMISEQVESCKRHVASLKQRNAEVTSKFDDAVTHLRQICESYSNHGEETVENMFIEVLKSQKEEENVM</sequence>
<dbReference type="InterPro" id="IPR016024">
    <property type="entry name" value="ARM-type_fold"/>
</dbReference>
<gene>
    <name evidence="4" type="ORF">V9T40_013854</name>
</gene>
<evidence type="ECO:0000313" key="4">
    <source>
        <dbReference type="EMBL" id="KAK7582409.1"/>
    </source>
</evidence>
<feature type="domain" description="DUF4042" evidence="3">
    <location>
        <begin position="255"/>
        <end position="428"/>
    </location>
</feature>
<dbReference type="SUPFAM" id="SSF48371">
    <property type="entry name" value="ARM repeat"/>
    <property type="match status" value="1"/>
</dbReference>
<dbReference type="AlphaFoldDB" id="A0AAN9TDF1"/>
<protein>
    <recommendedName>
        <fullName evidence="1">HEAT repeat-containing protein 6</fullName>
    </recommendedName>
</protein>
<reference evidence="4 5" key="1">
    <citation type="submission" date="2024-03" db="EMBL/GenBank/DDBJ databases">
        <title>Adaptation during the transition from Ophiocordyceps entomopathogen to insect associate is accompanied by gene loss and intensified selection.</title>
        <authorList>
            <person name="Ward C.M."/>
            <person name="Onetto C.A."/>
            <person name="Borneman A.R."/>
        </authorList>
    </citation>
    <scope>NUCLEOTIDE SEQUENCE [LARGE SCALE GENOMIC DNA]</scope>
    <source>
        <strain evidence="4">AWRI1</strain>
        <tissue evidence="4">Single Adult Female</tissue>
    </source>
</reference>
<organism evidence="4 5">
    <name type="scientific">Parthenolecanium corni</name>
    <dbReference type="NCBI Taxonomy" id="536013"/>
    <lineage>
        <taxon>Eukaryota</taxon>
        <taxon>Metazoa</taxon>
        <taxon>Ecdysozoa</taxon>
        <taxon>Arthropoda</taxon>
        <taxon>Hexapoda</taxon>
        <taxon>Insecta</taxon>
        <taxon>Pterygota</taxon>
        <taxon>Neoptera</taxon>
        <taxon>Paraneoptera</taxon>
        <taxon>Hemiptera</taxon>
        <taxon>Sternorrhyncha</taxon>
        <taxon>Coccoidea</taxon>
        <taxon>Coccidae</taxon>
        <taxon>Parthenolecanium</taxon>
    </lineage>
</organism>
<dbReference type="Proteomes" id="UP001367676">
    <property type="component" value="Unassembled WGS sequence"/>
</dbReference>
<proteinExistence type="predicted"/>
<dbReference type="Gene3D" id="1.25.10.10">
    <property type="entry name" value="Leucine-rich Repeat Variant"/>
    <property type="match status" value="2"/>
</dbReference>
<dbReference type="InterPro" id="IPR025283">
    <property type="entry name" value="DUF4042"/>
</dbReference>
<evidence type="ECO:0000259" key="3">
    <source>
        <dbReference type="Pfam" id="PF13251"/>
    </source>
</evidence>
<dbReference type="PANTHER" id="PTHR13366:SF0">
    <property type="entry name" value="HEAT REPEAT-CONTAINING PROTEIN 6"/>
    <property type="match status" value="1"/>
</dbReference>
<dbReference type="Pfam" id="PF13251">
    <property type="entry name" value="DUF4042"/>
    <property type="match status" value="1"/>
</dbReference>
<keyword evidence="5" id="KW-1185">Reference proteome</keyword>